<dbReference type="OrthoDB" id="8446194at2"/>
<evidence type="ECO:0000313" key="1">
    <source>
        <dbReference type="EMBL" id="ABS63783.1"/>
    </source>
</evidence>
<dbReference type="InterPro" id="IPR021730">
    <property type="entry name" value="YdbH"/>
</dbReference>
<dbReference type="HOGENOM" id="CLU_346048_0_0_5"/>
<gene>
    <name evidence="1" type="ordered locus">Plav_2169</name>
</gene>
<proteinExistence type="predicted"/>
<sequence length="700" mass="73223">MLKSWRRRIAFIFLMLLALAGAAAVYVWIERASLAEKVIGRVLAARGIAPVSFSVGFIGFRSISLYDIVVGEPEDPDAEADSITIAYAPGELLSGSVRSIEVGELKLRAKVADGELSLGALDPLLAGEGGGGAFEVPPAQIENILGRLETSAGTFLLSGALDIRPEGEGLLASTDALEIAETVGPPRFAPIILSGVLKLDKGMMSFDAAAAIARPDASPVPILQAEGSYDTADKSGSAVAKGAVSFTEGGVTPATLSPMLERFYLDIEGRVSYRADIEVVSGRAEVAAEADLDRLSLRQTAAGSAVFSGPVRFSTVLGGADGSEASPLRVELDAVRVEDLARPNRFAPLTIEGPIEFLQPVLSARLIARSALPAIRGARLGELTAQYDIAAGKGNLRASGNLEFAPGRLELQTVLPLLRGSVTRMSGKMSYTAEATLSDRGVTSSARATVSNLGFVTTAATAEGVEGNVRLASLLPLRTQGVQTLRIKRLQAGVPLSDGAISFDFNREGLRLVDATWPFAKGKLILVSSGGAITASNAEFILTVQDIDLAALIELVEVPGLRATGHISGKVPVAIRNGDPILLDGKVAAQDDGIITYKSAATDAAPTEQTKLLTDALRNFHYTELSGGLSGNANGDLVLALALRGANPDLYDGYPFAINVKLEGSLAEVLRRGTVGFSPIELIKQEPEPALTPPAKKMEP</sequence>
<dbReference type="Pfam" id="PF11739">
    <property type="entry name" value="YdbH-like"/>
    <property type="match status" value="2"/>
</dbReference>
<dbReference type="Proteomes" id="UP000006377">
    <property type="component" value="Chromosome"/>
</dbReference>
<dbReference type="EMBL" id="CP000774">
    <property type="protein sequence ID" value="ABS63783.1"/>
    <property type="molecule type" value="Genomic_DNA"/>
</dbReference>
<dbReference type="AlphaFoldDB" id="A7HV50"/>
<dbReference type="RefSeq" id="WP_012111088.1">
    <property type="nucleotide sequence ID" value="NC_009719.1"/>
</dbReference>
<name>A7HV50_PARL1</name>
<reference evidence="1 2" key="1">
    <citation type="journal article" date="2011" name="Stand. Genomic Sci.">
        <title>Complete genome sequence of Parvibaculum lavamentivorans type strain (DS-1(T)).</title>
        <authorList>
            <person name="Schleheck D."/>
            <person name="Weiss M."/>
            <person name="Pitluck S."/>
            <person name="Bruce D."/>
            <person name="Land M.L."/>
            <person name="Han S."/>
            <person name="Saunders E."/>
            <person name="Tapia R."/>
            <person name="Detter C."/>
            <person name="Brettin T."/>
            <person name="Han J."/>
            <person name="Woyke T."/>
            <person name="Goodwin L."/>
            <person name="Pennacchio L."/>
            <person name="Nolan M."/>
            <person name="Cook A.M."/>
            <person name="Kjelleberg S."/>
            <person name="Thomas T."/>
        </authorList>
    </citation>
    <scope>NUCLEOTIDE SEQUENCE [LARGE SCALE GENOMIC DNA]</scope>
    <source>
        <strain evidence="2">DS-1 / DSM 13023 / NCIMB 13966</strain>
    </source>
</reference>
<dbReference type="eggNOG" id="COG2911">
    <property type="taxonomic scope" value="Bacteria"/>
</dbReference>
<evidence type="ECO:0000313" key="2">
    <source>
        <dbReference type="Proteomes" id="UP000006377"/>
    </source>
</evidence>
<protein>
    <submittedName>
        <fullName evidence="1">Uncharacterized protein</fullName>
    </submittedName>
</protein>
<organism evidence="1 2">
    <name type="scientific">Parvibaculum lavamentivorans (strain DS-1 / DSM 13023 / NCIMB 13966)</name>
    <dbReference type="NCBI Taxonomy" id="402881"/>
    <lineage>
        <taxon>Bacteria</taxon>
        <taxon>Pseudomonadati</taxon>
        <taxon>Pseudomonadota</taxon>
        <taxon>Alphaproteobacteria</taxon>
        <taxon>Hyphomicrobiales</taxon>
        <taxon>Parvibaculaceae</taxon>
        <taxon>Parvibaculum</taxon>
    </lineage>
</organism>
<accession>A7HV50</accession>
<dbReference type="STRING" id="402881.Plav_2169"/>
<dbReference type="eggNOG" id="COG2982">
    <property type="taxonomic scope" value="Bacteria"/>
</dbReference>
<keyword evidence="2" id="KW-1185">Reference proteome</keyword>
<dbReference type="KEGG" id="pla:Plav_2169"/>